<keyword evidence="3" id="KW-1185">Reference proteome</keyword>
<evidence type="ECO:0008006" key="4">
    <source>
        <dbReference type="Google" id="ProtNLM"/>
    </source>
</evidence>
<feature type="compositionally biased region" description="Polar residues" evidence="1">
    <location>
        <begin position="129"/>
        <end position="143"/>
    </location>
</feature>
<evidence type="ECO:0000313" key="2">
    <source>
        <dbReference type="EMBL" id="GKT33082.1"/>
    </source>
</evidence>
<gene>
    <name evidence="2" type="ORF">ADUPG1_007097</name>
</gene>
<comment type="caution">
    <text evidence="2">The sequence shown here is derived from an EMBL/GenBank/DDBJ whole genome shotgun (WGS) entry which is preliminary data.</text>
</comment>
<dbReference type="Gene3D" id="1.20.5.340">
    <property type="match status" value="1"/>
</dbReference>
<sequence>IASDVHRQVVRRRNELEEENKVLSSSLDSLRDRKKYLDSQLQVLEDDKVVLESKLGVCENLVKEEKERCAEFEERARVMEHHSHEVIRLEERCRSLSDRVKKYDVRHSVDVEERERLRQRIYDLESKTSRLSAEHSSTTTQLDQSRRDVHRLQTEKADAVCIVKDLLRSGDDKDRTIEQLVEEKFDVEQENMSLRRSLSPKAGSPIGLSPSVSRRSPGYIPTSPTRLRSSTSRMIDDDEIKRFAQRLEQE</sequence>
<name>A0ABQ5KKP5_9EUKA</name>
<accession>A0ABQ5KKP5</accession>
<evidence type="ECO:0000313" key="3">
    <source>
        <dbReference type="Proteomes" id="UP001057375"/>
    </source>
</evidence>
<dbReference type="Proteomes" id="UP001057375">
    <property type="component" value="Unassembled WGS sequence"/>
</dbReference>
<reference evidence="2" key="1">
    <citation type="submission" date="2022-03" db="EMBL/GenBank/DDBJ databases">
        <title>Draft genome sequence of Aduncisulcus paluster, a free-living microaerophilic Fornicata.</title>
        <authorList>
            <person name="Yuyama I."/>
            <person name="Kume K."/>
            <person name="Tamura T."/>
            <person name="Inagaki Y."/>
            <person name="Hashimoto T."/>
        </authorList>
    </citation>
    <scope>NUCLEOTIDE SEQUENCE</scope>
    <source>
        <strain evidence="2">NY0171</strain>
    </source>
</reference>
<proteinExistence type="predicted"/>
<dbReference type="EMBL" id="BQXS01010129">
    <property type="protein sequence ID" value="GKT33082.1"/>
    <property type="molecule type" value="Genomic_DNA"/>
</dbReference>
<dbReference type="SUPFAM" id="SSF90257">
    <property type="entry name" value="Myosin rod fragments"/>
    <property type="match status" value="1"/>
</dbReference>
<organism evidence="2 3">
    <name type="scientific">Aduncisulcus paluster</name>
    <dbReference type="NCBI Taxonomy" id="2918883"/>
    <lineage>
        <taxon>Eukaryota</taxon>
        <taxon>Metamonada</taxon>
        <taxon>Carpediemonas-like organisms</taxon>
        <taxon>Aduncisulcus</taxon>
    </lineage>
</organism>
<evidence type="ECO:0000256" key="1">
    <source>
        <dbReference type="SAM" id="MobiDB-lite"/>
    </source>
</evidence>
<protein>
    <recommendedName>
        <fullName evidence="4">Filamin A interacting protein 1</fullName>
    </recommendedName>
</protein>
<feature type="region of interest" description="Disordered" evidence="1">
    <location>
        <begin position="192"/>
        <end position="234"/>
    </location>
</feature>
<feature type="non-terminal residue" evidence="2">
    <location>
        <position position="1"/>
    </location>
</feature>
<feature type="region of interest" description="Disordered" evidence="1">
    <location>
        <begin position="128"/>
        <end position="150"/>
    </location>
</feature>
<feature type="compositionally biased region" description="Low complexity" evidence="1">
    <location>
        <begin position="221"/>
        <end position="233"/>
    </location>
</feature>